<dbReference type="Proteomes" id="UP000694857">
    <property type="component" value="Chromosome 19"/>
</dbReference>
<dbReference type="SUPFAM" id="SSF47353">
    <property type="entry name" value="Retrovirus capsid dimerization domain-like"/>
    <property type="match status" value="1"/>
</dbReference>
<dbReference type="Gene3D" id="1.10.4020.10">
    <property type="entry name" value="DNA breaking-rejoining enzymes"/>
    <property type="match status" value="1"/>
</dbReference>
<evidence type="ECO:0000259" key="4">
    <source>
        <dbReference type="PROSITE" id="PS50804"/>
    </source>
</evidence>
<organism evidence="5 6">
    <name type="scientific">Balaenoptera musculus</name>
    <name type="common">Blue whale</name>
    <dbReference type="NCBI Taxonomy" id="9771"/>
    <lineage>
        <taxon>Eukaryota</taxon>
        <taxon>Metazoa</taxon>
        <taxon>Chordata</taxon>
        <taxon>Craniata</taxon>
        <taxon>Vertebrata</taxon>
        <taxon>Euteleostomi</taxon>
        <taxon>Mammalia</taxon>
        <taxon>Eutheria</taxon>
        <taxon>Laurasiatheria</taxon>
        <taxon>Artiodactyla</taxon>
        <taxon>Whippomorpha</taxon>
        <taxon>Cetacea</taxon>
        <taxon>Mysticeti</taxon>
        <taxon>Balaenopteridae</taxon>
        <taxon>Balaenoptera</taxon>
    </lineage>
</organism>
<reference evidence="6" key="1">
    <citation type="submission" date="2025-08" db="UniProtKB">
        <authorList>
            <consortium name="RefSeq"/>
        </authorList>
    </citation>
    <scope>IDENTIFICATION</scope>
    <source>
        <tissue evidence="6">Epidermis and Blubber</tissue>
    </source>
</reference>
<dbReference type="PANTHER" id="PTHR45935">
    <property type="entry name" value="PROTEIN ZBED8-RELATED"/>
    <property type="match status" value="1"/>
</dbReference>
<dbReference type="GO" id="GO:0005634">
    <property type="term" value="C:nucleus"/>
    <property type="evidence" value="ECO:0007669"/>
    <property type="project" value="UniProtKB-SubCell"/>
</dbReference>
<dbReference type="Pfam" id="PF02023">
    <property type="entry name" value="SCAN"/>
    <property type="match status" value="1"/>
</dbReference>
<evidence type="ECO:0000256" key="1">
    <source>
        <dbReference type="ARBA" id="ARBA00023242"/>
    </source>
</evidence>
<accession>A0A8B8W1H5</accession>
<dbReference type="InterPro" id="IPR038269">
    <property type="entry name" value="SCAN_sf"/>
</dbReference>
<name>A0A8B8W1H5_BALMU</name>
<dbReference type="InterPro" id="IPR050916">
    <property type="entry name" value="SCAN-C2H2_zinc_finger"/>
</dbReference>
<dbReference type="SMART" id="SM00431">
    <property type="entry name" value="SCAN"/>
    <property type="match status" value="1"/>
</dbReference>
<dbReference type="PANTHER" id="PTHR45935:SF32">
    <property type="entry name" value="ZINC FINGER AND SCAN DOMAIN CONTAINING 18"/>
    <property type="match status" value="1"/>
</dbReference>
<comment type="subcellular location">
    <subcellularLocation>
        <location evidence="2">Nucleus</location>
    </subcellularLocation>
</comment>
<evidence type="ECO:0000256" key="2">
    <source>
        <dbReference type="PROSITE-ProRule" id="PRU00187"/>
    </source>
</evidence>
<evidence type="ECO:0000313" key="5">
    <source>
        <dbReference type="Proteomes" id="UP000694857"/>
    </source>
</evidence>
<protein>
    <submittedName>
        <fullName evidence="6">Zinc finger and SCAN domain-containing protein 18-like isoform X2</fullName>
    </submittedName>
</protein>
<dbReference type="InterPro" id="IPR003309">
    <property type="entry name" value="SCAN_dom"/>
</dbReference>
<feature type="region of interest" description="Disordered" evidence="3">
    <location>
        <begin position="43"/>
        <end position="75"/>
    </location>
</feature>
<keyword evidence="1 2" id="KW-0539">Nucleus</keyword>
<sequence>MMELLVMEQFLGILLHKLQPRVVAEQPKSCKKAASLVEDLTKALAEPGGPARASEDLEPSKTQAPPRPVSDPPALGFYNEALAATHG</sequence>
<gene>
    <name evidence="6" type="primary">LOC118885861</name>
</gene>
<dbReference type="AlphaFoldDB" id="A0A8B8W1H5"/>
<keyword evidence="5" id="KW-1185">Reference proteome</keyword>
<evidence type="ECO:0000313" key="6">
    <source>
        <dbReference type="RefSeq" id="XP_036690913.1"/>
    </source>
</evidence>
<feature type="domain" description="SCAN box" evidence="4">
    <location>
        <begin position="1"/>
        <end position="44"/>
    </location>
</feature>
<proteinExistence type="predicted"/>
<dbReference type="PROSITE" id="PS50804">
    <property type="entry name" value="SCAN_BOX"/>
    <property type="match status" value="1"/>
</dbReference>
<dbReference type="RefSeq" id="XP_036690913.1">
    <property type="nucleotide sequence ID" value="XM_036835018.1"/>
</dbReference>
<evidence type="ECO:0000256" key="3">
    <source>
        <dbReference type="SAM" id="MobiDB-lite"/>
    </source>
</evidence>
<dbReference type="GeneID" id="118885861"/>